<evidence type="ECO:0000256" key="9">
    <source>
        <dbReference type="ARBA" id="ARBA00022490"/>
    </source>
</evidence>
<dbReference type="Gene3D" id="3.40.50.2020">
    <property type="match status" value="1"/>
</dbReference>
<dbReference type="Proteomes" id="UP001208570">
    <property type="component" value="Unassembled WGS sequence"/>
</dbReference>
<dbReference type="EC" id="2.4.2.7" evidence="7"/>
<dbReference type="CDD" id="cd06223">
    <property type="entry name" value="PRTases_typeI"/>
    <property type="match status" value="1"/>
</dbReference>
<dbReference type="AlphaFoldDB" id="A0AAD9IXP1"/>
<comment type="pathway">
    <text evidence="4">Purine metabolism; AMP biosynthesis via salvage pathway; AMP from adenine: step 1/1.</text>
</comment>
<keyword evidence="15" id="KW-1185">Reference proteome</keyword>
<evidence type="ECO:0000256" key="4">
    <source>
        <dbReference type="ARBA" id="ARBA00004659"/>
    </source>
</evidence>
<protein>
    <recommendedName>
        <fullName evidence="8">Adenine phosphoribosyltransferase</fullName>
        <ecNumber evidence="7">2.4.2.7</ecNumber>
    </recommendedName>
</protein>
<dbReference type="Pfam" id="PF00156">
    <property type="entry name" value="Pribosyltran"/>
    <property type="match status" value="1"/>
</dbReference>
<comment type="subcellular location">
    <subcellularLocation>
        <location evidence="3">Cytoplasm</location>
    </subcellularLocation>
</comment>
<comment type="similarity">
    <text evidence="5">Belongs to the purine/pyrimidine phosphoribosyltransferase family.</text>
</comment>
<reference evidence="14" key="1">
    <citation type="journal article" date="2023" name="Mol. Biol. Evol.">
        <title>Third-Generation Sequencing Reveals the Adaptive Role of the Epigenome in Three Deep-Sea Polychaetes.</title>
        <authorList>
            <person name="Perez M."/>
            <person name="Aroh O."/>
            <person name="Sun Y."/>
            <person name="Lan Y."/>
            <person name="Juniper S.K."/>
            <person name="Young C.R."/>
            <person name="Angers B."/>
            <person name="Qian P.Y."/>
        </authorList>
    </citation>
    <scope>NUCLEOTIDE SEQUENCE</scope>
    <source>
        <strain evidence="14">P08H-3</strain>
    </source>
</reference>
<gene>
    <name evidence="14" type="ORF">LSH36_981g00008</name>
</gene>
<comment type="catalytic activity">
    <reaction evidence="1">
        <text>AMP + diphosphate = 5-phospho-alpha-D-ribose 1-diphosphate + adenine</text>
        <dbReference type="Rhea" id="RHEA:16609"/>
        <dbReference type="ChEBI" id="CHEBI:16708"/>
        <dbReference type="ChEBI" id="CHEBI:33019"/>
        <dbReference type="ChEBI" id="CHEBI:58017"/>
        <dbReference type="ChEBI" id="CHEBI:456215"/>
        <dbReference type="EC" id="2.4.2.7"/>
    </reaction>
</comment>
<dbReference type="GO" id="GO:0003999">
    <property type="term" value="F:adenine phosphoribosyltransferase activity"/>
    <property type="evidence" value="ECO:0007669"/>
    <property type="project" value="UniProtKB-EC"/>
</dbReference>
<sequence>MSSSLDSRISRISQAMDIYPNFPKPGITFIDIFPIMRSPDVFSDLTDLLVDHIKQTHPNVEIIFGLDARGFLFGPLIAQRLGISFAPIRKAGKLPGETLQASFQLEYGSDKFEVQKCSAAKGQNVIIIDDLLATGGTMAAAYKLMKDLEADVLECIVLVELENLNGRSKIPGKVFSVIKRND</sequence>
<accession>A0AAD9IXP1</accession>
<evidence type="ECO:0000256" key="11">
    <source>
        <dbReference type="ARBA" id="ARBA00022679"/>
    </source>
</evidence>
<dbReference type="InterPro" id="IPR029057">
    <property type="entry name" value="PRTase-like"/>
</dbReference>
<feature type="domain" description="Phosphoribosyltransferase" evidence="13">
    <location>
        <begin position="39"/>
        <end position="172"/>
    </location>
</feature>
<evidence type="ECO:0000256" key="6">
    <source>
        <dbReference type="ARBA" id="ARBA00011738"/>
    </source>
</evidence>
<dbReference type="InterPro" id="IPR050054">
    <property type="entry name" value="UPRTase/APRTase"/>
</dbReference>
<keyword evidence="12" id="KW-0660">Purine salvage</keyword>
<evidence type="ECO:0000256" key="1">
    <source>
        <dbReference type="ARBA" id="ARBA00000868"/>
    </source>
</evidence>
<evidence type="ECO:0000259" key="13">
    <source>
        <dbReference type="Pfam" id="PF00156"/>
    </source>
</evidence>
<organism evidence="14 15">
    <name type="scientific">Paralvinella palmiformis</name>
    <dbReference type="NCBI Taxonomy" id="53620"/>
    <lineage>
        <taxon>Eukaryota</taxon>
        <taxon>Metazoa</taxon>
        <taxon>Spiralia</taxon>
        <taxon>Lophotrochozoa</taxon>
        <taxon>Annelida</taxon>
        <taxon>Polychaeta</taxon>
        <taxon>Sedentaria</taxon>
        <taxon>Canalipalpata</taxon>
        <taxon>Terebellida</taxon>
        <taxon>Terebelliformia</taxon>
        <taxon>Alvinellidae</taxon>
        <taxon>Paralvinella</taxon>
    </lineage>
</organism>
<dbReference type="GO" id="GO:0002055">
    <property type="term" value="F:adenine binding"/>
    <property type="evidence" value="ECO:0007669"/>
    <property type="project" value="TreeGrafter"/>
</dbReference>
<evidence type="ECO:0000256" key="3">
    <source>
        <dbReference type="ARBA" id="ARBA00004496"/>
    </source>
</evidence>
<dbReference type="GO" id="GO:0044209">
    <property type="term" value="P:AMP salvage"/>
    <property type="evidence" value="ECO:0007669"/>
    <property type="project" value="TreeGrafter"/>
</dbReference>
<keyword evidence="10" id="KW-0328">Glycosyltransferase</keyword>
<dbReference type="InterPro" id="IPR000836">
    <property type="entry name" value="PRTase_dom"/>
</dbReference>
<dbReference type="GO" id="GO:0016208">
    <property type="term" value="F:AMP binding"/>
    <property type="evidence" value="ECO:0007669"/>
    <property type="project" value="TreeGrafter"/>
</dbReference>
<dbReference type="PANTHER" id="PTHR32315:SF3">
    <property type="entry name" value="ADENINE PHOSPHORIBOSYLTRANSFERASE"/>
    <property type="match status" value="1"/>
</dbReference>
<name>A0AAD9IXP1_9ANNE</name>
<evidence type="ECO:0000313" key="15">
    <source>
        <dbReference type="Proteomes" id="UP001208570"/>
    </source>
</evidence>
<evidence type="ECO:0000256" key="12">
    <source>
        <dbReference type="ARBA" id="ARBA00022726"/>
    </source>
</evidence>
<dbReference type="InterPro" id="IPR005764">
    <property type="entry name" value="Ade_phspho_trans"/>
</dbReference>
<evidence type="ECO:0000256" key="8">
    <source>
        <dbReference type="ARBA" id="ARBA00017366"/>
    </source>
</evidence>
<dbReference type="PANTHER" id="PTHR32315">
    <property type="entry name" value="ADENINE PHOSPHORIBOSYLTRANSFERASE"/>
    <property type="match status" value="1"/>
</dbReference>
<dbReference type="GO" id="GO:0006166">
    <property type="term" value="P:purine ribonucleoside salvage"/>
    <property type="evidence" value="ECO:0007669"/>
    <property type="project" value="UniProtKB-KW"/>
</dbReference>
<dbReference type="GO" id="GO:0006168">
    <property type="term" value="P:adenine salvage"/>
    <property type="evidence" value="ECO:0007669"/>
    <property type="project" value="InterPro"/>
</dbReference>
<dbReference type="EMBL" id="JAODUP010000981">
    <property type="protein sequence ID" value="KAK2142243.1"/>
    <property type="molecule type" value="Genomic_DNA"/>
</dbReference>
<dbReference type="GO" id="GO:0005737">
    <property type="term" value="C:cytoplasm"/>
    <property type="evidence" value="ECO:0007669"/>
    <property type="project" value="UniProtKB-SubCell"/>
</dbReference>
<evidence type="ECO:0000313" key="14">
    <source>
        <dbReference type="EMBL" id="KAK2142243.1"/>
    </source>
</evidence>
<dbReference type="FunFam" id="3.40.50.2020:FF:000004">
    <property type="entry name" value="Adenine phosphoribosyltransferase"/>
    <property type="match status" value="1"/>
</dbReference>
<dbReference type="HAMAP" id="MF_00004">
    <property type="entry name" value="Aden_phosphoribosyltr"/>
    <property type="match status" value="1"/>
</dbReference>
<evidence type="ECO:0000256" key="2">
    <source>
        <dbReference type="ARBA" id="ARBA00003968"/>
    </source>
</evidence>
<proteinExistence type="inferred from homology"/>
<evidence type="ECO:0000256" key="5">
    <source>
        <dbReference type="ARBA" id="ARBA00008391"/>
    </source>
</evidence>
<comment type="subunit">
    <text evidence="6">Homodimer.</text>
</comment>
<keyword evidence="11" id="KW-0808">Transferase</keyword>
<dbReference type="NCBIfam" id="NF002636">
    <property type="entry name" value="PRK02304.1-5"/>
    <property type="match status" value="1"/>
</dbReference>
<comment type="caution">
    <text evidence="14">The sequence shown here is derived from an EMBL/GenBank/DDBJ whole genome shotgun (WGS) entry which is preliminary data.</text>
</comment>
<keyword evidence="9" id="KW-0963">Cytoplasm</keyword>
<dbReference type="SUPFAM" id="SSF53271">
    <property type="entry name" value="PRTase-like"/>
    <property type="match status" value="1"/>
</dbReference>
<dbReference type="NCBIfam" id="TIGR01090">
    <property type="entry name" value="apt"/>
    <property type="match status" value="1"/>
</dbReference>
<comment type="function">
    <text evidence="2">Catalyzes a salvage reaction resulting in the formation of AMP, that is energically less costly than de novo synthesis.</text>
</comment>
<evidence type="ECO:0000256" key="7">
    <source>
        <dbReference type="ARBA" id="ARBA00011893"/>
    </source>
</evidence>
<evidence type="ECO:0000256" key="10">
    <source>
        <dbReference type="ARBA" id="ARBA00022676"/>
    </source>
</evidence>